<keyword evidence="1" id="KW-0732">Signal</keyword>
<dbReference type="AlphaFoldDB" id="U2J4I6"/>
<dbReference type="Proteomes" id="UP000016584">
    <property type="component" value="Unassembled WGS sequence"/>
</dbReference>
<dbReference type="eggNOG" id="ENOG50337SM">
    <property type="taxonomic scope" value="Bacteria"/>
</dbReference>
<accession>U2J4I6</accession>
<feature type="chain" id="PRO_5004629993" evidence="1">
    <location>
        <begin position="18"/>
        <end position="309"/>
    </location>
</feature>
<proteinExistence type="predicted"/>
<reference evidence="2 3" key="1">
    <citation type="journal article" date="2013" name="Genome Announc.">
        <title>The Draft Genome Sequence of Sphingomonas paucimobilis Strain HER1398 (Proteobacteria), Host to the Giant PAU Phage, Indicates That It Is a Member of the Genus Sphingobacterium (Bacteroidetes).</title>
        <authorList>
            <person name="White R.A.III."/>
            <person name="Suttle C.A."/>
        </authorList>
    </citation>
    <scope>NUCLEOTIDE SEQUENCE [LARGE SCALE GENOMIC DNA]</scope>
    <source>
        <strain evidence="2 3">HER1398</strain>
    </source>
</reference>
<evidence type="ECO:0000256" key="1">
    <source>
        <dbReference type="SAM" id="SignalP"/>
    </source>
</evidence>
<feature type="signal peptide" evidence="1">
    <location>
        <begin position="1"/>
        <end position="17"/>
    </location>
</feature>
<protein>
    <submittedName>
        <fullName evidence="2">Uncharacterized protein</fullName>
    </submittedName>
</protein>
<name>U2J4I6_9SPHI</name>
<dbReference type="EMBL" id="ATDL01000012">
    <property type="protein sequence ID" value="ERJ59869.1"/>
    <property type="molecule type" value="Genomic_DNA"/>
</dbReference>
<dbReference type="PATRIC" id="fig|1346330.5.peg.1506"/>
<gene>
    <name evidence="2" type="ORF">M472_13945</name>
</gene>
<organism evidence="2 3">
    <name type="scientific">Sphingobacterium paucimobilis HER1398</name>
    <dbReference type="NCBI Taxonomy" id="1346330"/>
    <lineage>
        <taxon>Bacteria</taxon>
        <taxon>Pseudomonadati</taxon>
        <taxon>Bacteroidota</taxon>
        <taxon>Sphingobacteriia</taxon>
        <taxon>Sphingobacteriales</taxon>
        <taxon>Sphingobacteriaceae</taxon>
        <taxon>Sphingobacterium</taxon>
    </lineage>
</organism>
<evidence type="ECO:0000313" key="3">
    <source>
        <dbReference type="Proteomes" id="UP000016584"/>
    </source>
</evidence>
<sequence length="309" mass="36863">MHPIVMMKRIFTFCLFALTCLQGFSQSKYFLIDSLDSKYKLSHHVLSTKDIYPIDHKIELFNITYNNSDGQNLILFSVLPDLETGQDWIETSFDQLQDSLIKFGPMQKLFEANTWSRFDGVYGEQTKYLNIYKPVVCKEGRYYVPANCLLQFYAIRNRPKVFNNVFGTININLDEVTILEMEKIYNQTYPSTEFPLYTLRSPVYSTTMDRLRDRREYLSMKHTLADGRIAYQFWTYLDWNKHRFQFESERGIDRFVYLPEEGIVGGSFDFYFFHHLKKTGITDLYFLDNIRKEKIMISNRIIKEHQSKY</sequence>
<evidence type="ECO:0000313" key="2">
    <source>
        <dbReference type="EMBL" id="ERJ59869.1"/>
    </source>
</evidence>
<keyword evidence="3" id="KW-1185">Reference proteome</keyword>
<comment type="caution">
    <text evidence="2">The sequence shown here is derived from an EMBL/GenBank/DDBJ whole genome shotgun (WGS) entry which is preliminary data.</text>
</comment>